<evidence type="ECO:0000313" key="9">
    <source>
        <dbReference type="Proteomes" id="UP000242457"/>
    </source>
</evidence>
<dbReference type="EMBL" id="KZ288297">
    <property type="protein sequence ID" value="PBC28916.1"/>
    <property type="molecule type" value="Genomic_DNA"/>
</dbReference>
<keyword evidence="4" id="KW-0539">Nucleus</keyword>
<reference evidence="8 9" key="1">
    <citation type="submission" date="2014-07" db="EMBL/GenBank/DDBJ databases">
        <title>Genomic and transcriptomic analysis on Apis cerana provide comprehensive insights into honey bee biology.</title>
        <authorList>
            <person name="Diao Q."/>
            <person name="Sun L."/>
            <person name="Zheng H."/>
            <person name="Zheng H."/>
            <person name="Xu S."/>
            <person name="Wang S."/>
            <person name="Zeng Z."/>
            <person name="Hu F."/>
            <person name="Su S."/>
            <person name="Wu J."/>
        </authorList>
    </citation>
    <scope>NUCLEOTIDE SEQUENCE [LARGE SCALE GENOMIC DNA]</scope>
    <source>
        <tissue evidence="8">Pupae without intestine</tissue>
    </source>
</reference>
<keyword evidence="2" id="KW-0227">DNA damage</keyword>
<dbReference type="AlphaFoldDB" id="A0A2A3ECK9"/>
<dbReference type="Gene3D" id="1.10.287.450">
    <property type="entry name" value="Helix hairpin bin"/>
    <property type="match status" value="1"/>
</dbReference>
<dbReference type="GO" id="GO:0032807">
    <property type="term" value="C:DNA ligase IV complex"/>
    <property type="evidence" value="ECO:0007669"/>
    <property type="project" value="TreeGrafter"/>
</dbReference>
<evidence type="ECO:0000256" key="1">
    <source>
        <dbReference type="ARBA" id="ARBA00004123"/>
    </source>
</evidence>
<evidence type="ECO:0000256" key="3">
    <source>
        <dbReference type="ARBA" id="ARBA00023204"/>
    </source>
</evidence>
<dbReference type="InterPro" id="IPR052287">
    <property type="entry name" value="NHEJ_factor"/>
</dbReference>
<feature type="domain" description="PiggyBac transposable element-derived protein 4 C-terminal zinc-finger" evidence="7">
    <location>
        <begin position="588"/>
        <end position="631"/>
    </location>
</feature>
<name>A0A2A3ECK9_APICC</name>
<dbReference type="Proteomes" id="UP000242457">
    <property type="component" value="Unassembled WGS sequence"/>
</dbReference>
<evidence type="ECO:0000256" key="2">
    <source>
        <dbReference type="ARBA" id="ARBA00022763"/>
    </source>
</evidence>
<evidence type="ECO:0000256" key="4">
    <source>
        <dbReference type="ARBA" id="ARBA00023242"/>
    </source>
</evidence>
<dbReference type="GO" id="GO:0006303">
    <property type="term" value="P:double-strand break repair via nonhomologous end joining"/>
    <property type="evidence" value="ECO:0007669"/>
    <property type="project" value="TreeGrafter"/>
</dbReference>
<dbReference type="OrthoDB" id="7616391at2759"/>
<dbReference type="GO" id="GO:0045027">
    <property type="term" value="F:DNA end binding"/>
    <property type="evidence" value="ECO:0007669"/>
    <property type="project" value="TreeGrafter"/>
</dbReference>
<dbReference type="Pfam" id="PF13842">
    <property type="entry name" value="zf-Tnp_2"/>
    <property type="match status" value="1"/>
</dbReference>
<evidence type="ECO:0000313" key="8">
    <source>
        <dbReference type="EMBL" id="PBC28916.1"/>
    </source>
</evidence>
<dbReference type="PANTHER" id="PTHR32235:SF1">
    <property type="entry name" value="NON-HOMOLOGOUS END-JOINING FACTOR 1"/>
    <property type="match status" value="1"/>
</dbReference>
<feature type="coiled-coil region" evidence="6">
    <location>
        <begin position="420"/>
        <end position="447"/>
    </location>
</feature>
<evidence type="ECO:0000256" key="6">
    <source>
        <dbReference type="SAM" id="Coils"/>
    </source>
</evidence>
<comment type="subcellular location">
    <subcellularLocation>
        <location evidence="1">Nucleus</location>
    </subcellularLocation>
</comment>
<dbReference type="STRING" id="94128.A0A2A3ECK9"/>
<keyword evidence="9" id="KW-1185">Reference proteome</keyword>
<accession>A0A2A3ECK9</accession>
<organism evidence="8 9">
    <name type="scientific">Apis cerana cerana</name>
    <name type="common">Oriental honeybee</name>
    <dbReference type="NCBI Taxonomy" id="94128"/>
    <lineage>
        <taxon>Eukaryota</taxon>
        <taxon>Metazoa</taxon>
        <taxon>Ecdysozoa</taxon>
        <taxon>Arthropoda</taxon>
        <taxon>Hexapoda</taxon>
        <taxon>Insecta</taxon>
        <taxon>Pterygota</taxon>
        <taxon>Neoptera</taxon>
        <taxon>Endopterygota</taxon>
        <taxon>Hymenoptera</taxon>
        <taxon>Apocrita</taxon>
        <taxon>Aculeata</taxon>
        <taxon>Apoidea</taxon>
        <taxon>Anthophila</taxon>
        <taxon>Apidae</taxon>
        <taxon>Apis</taxon>
    </lineage>
</organism>
<protein>
    <recommendedName>
        <fullName evidence="7">PiggyBac transposable element-derived protein 4 C-terminal zinc-finger domain-containing protein</fullName>
    </recommendedName>
</protein>
<dbReference type="InterPro" id="IPR032718">
    <property type="entry name" value="PGBD4_Znf_C"/>
</dbReference>
<dbReference type="PANTHER" id="PTHR32235">
    <property type="entry name" value="NON-HOMOLOGOUS END-JOINING FACTOR 1"/>
    <property type="match status" value="1"/>
</dbReference>
<sequence length="634" mass="72846">MGVLIAPKTGDASIKIIPQMKKHTTISDESSKSFISTISERHAIKQNALIIESNYNSINSMNKDSHNHSVTENTISDEMSNSTIHDSCQFPYYRSNKSNGCPDAVLVKDIGVSCMLLNQNTSEISPETKTIVKHLKKEYNDLSNITSKITTYTKDILSHLSKKNQKKQQFLKNLVSSKHAMASQYIDTEGNLCLKLRLFSNAETQCITQQDVKNFNTQISSKESVKINNTKKNSKYEKDIQTLVPCQENETNTSSSTSPSASSVFNYLILSKKRTSNEFLNSKPNKFGDMHKHNRHLKNFIDKDGKDHLKIRNPILFTNWKEISKSKSKNKTFFSESQQTKLNPLLNVETIDCYDIALNILSNMSEYIVEASIKHIKLRAQIDGGSIKFSVNLEKGTSQDFWEIITKPLYISSMEIIRQHKFLLDLIKKKDKEIAEYKAEGAELIRKNIETKFFTEEQFKIDIPIPNIIDYTNTFQRMMNFYNELNFYDITFKESTSNDHNKIQKTEKLKQNLTSSIQNDIPNDNKNISNIEDMKKNIGTTFSENKKKNVTNKKVINKIGTANLIYRPVKILKKEPEHLPEMLPRRGNNKIKRKRCRQCTANGLRKETNYFCPGCKDNPGLCLGKCFKEYHKLI</sequence>
<proteinExistence type="inferred from homology"/>
<evidence type="ECO:0000259" key="7">
    <source>
        <dbReference type="Pfam" id="PF13842"/>
    </source>
</evidence>
<gene>
    <name evidence="8" type="ORF">APICC_09572</name>
</gene>
<comment type="similarity">
    <text evidence="5">Belongs to the XRCC4-XLF family. XLF subfamily.</text>
</comment>
<keyword evidence="6" id="KW-0175">Coiled coil</keyword>
<evidence type="ECO:0000256" key="5">
    <source>
        <dbReference type="ARBA" id="ARBA00025747"/>
    </source>
</evidence>
<keyword evidence="3" id="KW-0234">DNA repair</keyword>